<keyword evidence="2" id="KW-1133">Transmembrane helix</keyword>
<reference evidence="4 5" key="1">
    <citation type="journal article" date="2016" name="Environ. Microbiol.">
        <title>New Methyloceanibacter diversity from North Sea sediments includes methanotroph containing solely the soluble methane monooxygenase.</title>
        <authorList>
            <person name="Vekeman B."/>
            <person name="Kerckhof F.M."/>
            <person name="Cremers G."/>
            <person name="de Vos P."/>
            <person name="Vandamme P."/>
            <person name="Boon N."/>
            <person name="Op den Camp H.J."/>
            <person name="Heylen K."/>
        </authorList>
    </citation>
    <scope>NUCLEOTIDE SEQUENCE [LARGE SCALE GENOMIC DNA]</scope>
    <source>
        <strain evidence="4 5">R-67174</strain>
    </source>
</reference>
<comment type="subcellular location">
    <subcellularLocation>
        <location evidence="2">Cell inner membrane</location>
        <topology evidence="2">Multi-pass membrane protein</topology>
    </subcellularLocation>
</comment>
<comment type="similarity">
    <text evidence="2">Belongs to the MlaE permease family.</text>
</comment>
<feature type="transmembrane region" description="Helical" evidence="2">
    <location>
        <begin position="319"/>
        <end position="342"/>
    </location>
</feature>
<dbReference type="InterPro" id="IPR030802">
    <property type="entry name" value="Permease_MalE"/>
</dbReference>
<dbReference type="NCBIfam" id="TIGR00056">
    <property type="entry name" value="MlaE family lipid ABC transporter permease subunit"/>
    <property type="match status" value="1"/>
</dbReference>
<dbReference type="Pfam" id="PF02405">
    <property type="entry name" value="MlaE"/>
    <property type="match status" value="1"/>
</dbReference>
<organism evidence="4 5">
    <name type="scientific">Methyloceanibacter methanicus</name>
    <dbReference type="NCBI Taxonomy" id="1774968"/>
    <lineage>
        <taxon>Bacteria</taxon>
        <taxon>Pseudomonadati</taxon>
        <taxon>Pseudomonadota</taxon>
        <taxon>Alphaproteobacteria</taxon>
        <taxon>Hyphomicrobiales</taxon>
        <taxon>Hyphomicrobiaceae</taxon>
        <taxon>Methyloceanibacter</taxon>
    </lineage>
</organism>
<keyword evidence="2" id="KW-0997">Cell inner membrane</keyword>
<dbReference type="GO" id="GO:0005548">
    <property type="term" value="F:phospholipid transporter activity"/>
    <property type="evidence" value="ECO:0007669"/>
    <property type="project" value="TreeGrafter"/>
</dbReference>
<evidence type="ECO:0000313" key="4">
    <source>
        <dbReference type="EMBL" id="ODS01320.1"/>
    </source>
</evidence>
<dbReference type="OrthoDB" id="9805022at2"/>
<dbReference type="PANTHER" id="PTHR30188:SF3">
    <property type="entry name" value="ABC TRANSPORTER PERMEASE"/>
    <property type="match status" value="1"/>
</dbReference>
<evidence type="ECO:0000259" key="3">
    <source>
        <dbReference type="Pfam" id="PF13466"/>
    </source>
</evidence>
<dbReference type="Proteomes" id="UP000094501">
    <property type="component" value="Unassembled WGS sequence"/>
</dbReference>
<feature type="domain" description="MlaB-like STAS" evidence="3">
    <location>
        <begin position="21"/>
        <end position="99"/>
    </location>
</feature>
<dbReference type="RefSeq" id="WP_069435796.1">
    <property type="nucleotide sequence ID" value="NZ_LPWG01000001.1"/>
</dbReference>
<dbReference type="EMBL" id="LPWG01000001">
    <property type="protein sequence ID" value="ODS01320.1"/>
    <property type="molecule type" value="Genomic_DNA"/>
</dbReference>
<dbReference type="STRING" id="1774968.AUC68_00135"/>
<feature type="transmembrane region" description="Helical" evidence="2">
    <location>
        <begin position="204"/>
        <end position="230"/>
    </location>
</feature>
<protein>
    <submittedName>
        <fullName evidence="4">ABC transporter permease</fullName>
    </submittedName>
</protein>
<comment type="caution">
    <text evidence="4">The sequence shown here is derived from an EMBL/GenBank/DDBJ whole genome shotgun (WGS) entry which is preliminary data.</text>
</comment>
<dbReference type="GO" id="GO:0043190">
    <property type="term" value="C:ATP-binding cassette (ABC) transporter complex"/>
    <property type="evidence" value="ECO:0007669"/>
    <property type="project" value="InterPro"/>
</dbReference>
<accession>A0A1E3W6F8</accession>
<keyword evidence="2" id="KW-0472">Membrane</keyword>
<keyword evidence="2" id="KW-1003">Cell membrane</keyword>
<dbReference type="InterPro" id="IPR058548">
    <property type="entry name" value="MlaB-like_STAS"/>
</dbReference>
<proteinExistence type="inferred from homology"/>
<dbReference type="InterPro" id="IPR003453">
    <property type="entry name" value="ABC_MlaE_roteobac"/>
</dbReference>
<dbReference type="AlphaFoldDB" id="A0A1E3W6F8"/>
<evidence type="ECO:0000256" key="1">
    <source>
        <dbReference type="ARBA" id="ARBA00003787"/>
    </source>
</evidence>
<gene>
    <name evidence="4" type="ORF">AUC68_00135</name>
</gene>
<comment type="function">
    <text evidence="1">Could be part of an ABC transporter complex.</text>
</comment>
<evidence type="ECO:0000256" key="2">
    <source>
        <dbReference type="RuleBase" id="RU362044"/>
    </source>
</evidence>
<keyword evidence="5" id="KW-1185">Reference proteome</keyword>
<name>A0A1E3W6F8_9HYPH</name>
<evidence type="ECO:0000313" key="5">
    <source>
        <dbReference type="Proteomes" id="UP000094501"/>
    </source>
</evidence>
<sequence>MGEALLTQKLVGDRLELVAGGSWTAPYAGELETEIDRVAGGPSGAKSTKTTDVSIDMGGVRELDTFGAWLLERLTRQWTGAGRDAVVVGLPQHGADLVEEMHGVNREPPPPAPRHNPIVSVLAAIGRGTTGFAGSFHTFAQMLGETGLAAARVLVRPSEYRLTSTVHQFDRVALQAVPIIALITFLIGAILAQQGIFHFRKFGAELYAVDLVGILVLREIGVLIVAIMVAGRSGSSYTAELGSMKMREEIDALRTMGFDPVEVLVLPRIIVLVLALPALTFLGSMAALYGGGIVAWLYGGMSPDIYIARLTDAISLTHFKVGMIKAPFMGLVIGLVACAEGLRVKGSAESLGIQTTKSVVESIFMVIVLDGLFAIFFASIGM</sequence>
<keyword evidence="2" id="KW-0812">Transmembrane</keyword>
<feature type="transmembrane region" description="Helical" evidence="2">
    <location>
        <begin position="269"/>
        <end position="298"/>
    </location>
</feature>
<dbReference type="InterPro" id="IPR036513">
    <property type="entry name" value="STAS_dom_sf"/>
</dbReference>
<feature type="transmembrane region" description="Helical" evidence="2">
    <location>
        <begin position="362"/>
        <end position="380"/>
    </location>
</feature>
<dbReference type="Pfam" id="PF13466">
    <property type="entry name" value="STAS_2"/>
    <property type="match status" value="1"/>
</dbReference>
<dbReference type="SUPFAM" id="SSF52091">
    <property type="entry name" value="SpoIIaa-like"/>
    <property type="match status" value="1"/>
</dbReference>
<dbReference type="PANTHER" id="PTHR30188">
    <property type="entry name" value="ABC TRANSPORTER PERMEASE PROTEIN-RELATED"/>
    <property type="match status" value="1"/>
</dbReference>
<feature type="transmembrane region" description="Helical" evidence="2">
    <location>
        <begin position="172"/>
        <end position="192"/>
    </location>
</feature>